<dbReference type="AlphaFoldDB" id="A0A6P2X813"/>
<gene>
    <name evidence="1" type="ORF">BLA18112_04229</name>
</gene>
<protein>
    <submittedName>
        <fullName evidence="1">Type VI secretion protein</fullName>
    </submittedName>
</protein>
<dbReference type="Proteomes" id="UP000494274">
    <property type="component" value="Unassembled WGS sequence"/>
</dbReference>
<dbReference type="PANTHER" id="PTHR35566:SF1">
    <property type="entry name" value="TYPE VI SECRETION SYSTEM BASEPLATE COMPONENT TSSK1"/>
    <property type="match status" value="1"/>
</dbReference>
<accession>A0A6P2X813</accession>
<dbReference type="InterPro" id="IPR010263">
    <property type="entry name" value="T6SS_TssK"/>
</dbReference>
<reference evidence="1 2" key="1">
    <citation type="submission" date="2019-09" db="EMBL/GenBank/DDBJ databases">
        <authorList>
            <person name="Depoorter E."/>
        </authorList>
    </citation>
    <scope>NUCLEOTIDE SEQUENCE [LARGE SCALE GENOMIC DNA]</scope>
    <source>
        <strain evidence="1">R-18112</strain>
    </source>
</reference>
<dbReference type="Pfam" id="PF05936">
    <property type="entry name" value="T6SS_VasE"/>
    <property type="match status" value="1"/>
</dbReference>
<organism evidence="1 2">
    <name type="scientific">Burkholderia lata (strain ATCC 17760 / DSM 23089 / LMG 22485 / NCIMB 9086 / R18194 / 383)</name>
    <dbReference type="NCBI Taxonomy" id="482957"/>
    <lineage>
        <taxon>Bacteria</taxon>
        <taxon>Pseudomonadati</taxon>
        <taxon>Pseudomonadota</taxon>
        <taxon>Betaproteobacteria</taxon>
        <taxon>Burkholderiales</taxon>
        <taxon>Burkholderiaceae</taxon>
        <taxon>Burkholderia</taxon>
        <taxon>Burkholderia cepacia complex</taxon>
    </lineage>
</organism>
<sequence length="465" mass="51212">MYRIGALSFLDHYDHTMRIDKPLWHEGLILTQQHFQQQESWNGFALQQLASAIAVAPWGTLSVDVDEEALSSGRLKLTRLQLRFPDGTPIDTTVADALPPARDLAGEIPADAQAIDVLAALALPDANGNNCRFDETALARPRRAYREFVKVTDLSGAGEAEIAAERHAVRLLFGFEPHADDTVCMIARLNRTTSGRFQVDRDFVPPCLSLSSHGLHIERMRRLADILAAKSALLGARRSERIEQVAEYGVADVQLFWLLHCIHQAWPQLRFLASHPAQPTDRLYQVLAQLAGSLTTFSTRVALTDIPPYDHAGAHDVFATLESLIRGLLDAIIPSRVVSIGLSHTTPTTWVGQFLDERIVEGAADWYLSVNAALPPFELVEQFPRLCKIGAPDDVEHIVNSAVAGIPLKAVQRVPGAIPVRLDNHYFALDAHDAAHARMLAARACQIYLPASIPDASIELYAVLR</sequence>
<proteinExistence type="predicted"/>
<name>A0A6P2X813_BURL3</name>
<dbReference type="NCBIfam" id="TIGR03353">
    <property type="entry name" value="VI_chp_4"/>
    <property type="match status" value="1"/>
</dbReference>
<dbReference type="EMBL" id="CABVQI010000013">
    <property type="protein sequence ID" value="VWD04605.1"/>
    <property type="molecule type" value="Genomic_DNA"/>
</dbReference>
<dbReference type="PANTHER" id="PTHR35566">
    <property type="entry name" value="BLR3599 PROTEIN"/>
    <property type="match status" value="1"/>
</dbReference>
<evidence type="ECO:0000313" key="2">
    <source>
        <dbReference type="Proteomes" id="UP000494274"/>
    </source>
</evidence>
<evidence type="ECO:0000313" key="1">
    <source>
        <dbReference type="EMBL" id="VWD04605.1"/>
    </source>
</evidence>